<organism evidence="1 2">
    <name type="scientific">Candidatus Argoarchaeum ethanivorans</name>
    <dbReference type="NCBI Taxonomy" id="2608793"/>
    <lineage>
        <taxon>Archaea</taxon>
        <taxon>Methanobacteriati</taxon>
        <taxon>Methanobacteriota</taxon>
        <taxon>Stenosarchaea group</taxon>
        <taxon>Methanomicrobia</taxon>
        <taxon>Methanosarcinales</taxon>
        <taxon>Methanosarcinales incertae sedis</taxon>
        <taxon>GOM Arc I cluster</taxon>
        <taxon>Candidatus Argoarchaeum</taxon>
    </lineage>
</organism>
<proteinExistence type="predicted"/>
<dbReference type="EMBL" id="CAJHIR010000095">
    <property type="protein sequence ID" value="CAD6494902.1"/>
    <property type="molecule type" value="Genomic_DNA"/>
</dbReference>
<evidence type="ECO:0000313" key="1">
    <source>
        <dbReference type="EMBL" id="CAD6494902.1"/>
    </source>
</evidence>
<gene>
    <name evidence="1" type="ORF">LAKADJCE_00992</name>
</gene>
<evidence type="ECO:0000313" key="2">
    <source>
        <dbReference type="Proteomes" id="UP000612009"/>
    </source>
</evidence>
<protein>
    <submittedName>
        <fullName evidence="1">Uncharacterized protein</fullName>
    </submittedName>
</protein>
<dbReference type="AlphaFoldDB" id="A0A811TEN1"/>
<reference evidence="1" key="1">
    <citation type="submission" date="2020-10" db="EMBL/GenBank/DDBJ databases">
        <authorList>
            <person name="Hahn C.J."/>
            <person name="Laso-Perez R."/>
            <person name="Vulcano F."/>
            <person name="Vaziourakis K.-M."/>
            <person name="Stokke R."/>
            <person name="Steen I.H."/>
            <person name="Teske A."/>
            <person name="Boetius A."/>
            <person name="Liebeke M."/>
            <person name="Amann R."/>
            <person name="Knittel K."/>
        </authorList>
    </citation>
    <scope>NUCLEOTIDE SEQUENCE</scope>
    <source>
        <strain evidence="1">Gfbio:e3339647-f889-4370-9287-4fb5cb688e4c:AG392J18_GoMArc1</strain>
    </source>
</reference>
<accession>A0A811TEN1</accession>
<comment type="caution">
    <text evidence="1">The sequence shown here is derived from an EMBL/GenBank/DDBJ whole genome shotgun (WGS) entry which is preliminary data.</text>
</comment>
<sequence length="66" mass="7536">MKIPYTNHRNTPIVKTVYIPNDKSFVCFDLIVFIACGKNEMVVQVAATNPSIVIKFIIFELRGTIY</sequence>
<dbReference type="Proteomes" id="UP000612009">
    <property type="component" value="Unassembled WGS sequence"/>
</dbReference>
<name>A0A811TEN1_9EURY</name>